<protein>
    <submittedName>
        <fullName evidence="1">Uncharacterized protein</fullName>
    </submittedName>
</protein>
<gene>
    <name evidence="1" type="ORF">CDAR_510531</name>
</gene>
<keyword evidence="2" id="KW-1185">Reference proteome</keyword>
<dbReference type="AlphaFoldDB" id="A0AAV4UG61"/>
<evidence type="ECO:0000313" key="1">
    <source>
        <dbReference type="EMBL" id="GIY56807.1"/>
    </source>
</evidence>
<proteinExistence type="predicted"/>
<name>A0AAV4UG61_9ARAC</name>
<organism evidence="1 2">
    <name type="scientific">Caerostris darwini</name>
    <dbReference type="NCBI Taxonomy" id="1538125"/>
    <lineage>
        <taxon>Eukaryota</taxon>
        <taxon>Metazoa</taxon>
        <taxon>Ecdysozoa</taxon>
        <taxon>Arthropoda</taxon>
        <taxon>Chelicerata</taxon>
        <taxon>Arachnida</taxon>
        <taxon>Araneae</taxon>
        <taxon>Araneomorphae</taxon>
        <taxon>Entelegynae</taxon>
        <taxon>Araneoidea</taxon>
        <taxon>Araneidae</taxon>
        <taxon>Caerostris</taxon>
    </lineage>
</organism>
<comment type="caution">
    <text evidence="1">The sequence shown here is derived from an EMBL/GenBank/DDBJ whole genome shotgun (WGS) entry which is preliminary data.</text>
</comment>
<accession>A0AAV4UG61</accession>
<dbReference type="EMBL" id="BPLQ01011224">
    <property type="protein sequence ID" value="GIY56807.1"/>
    <property type="molecule type" value="Genomic_DNA"/>
</dbReference>
<evidence type="ECO:0000313" key="2">
    <source>
        <dbReference type="Proteomes" id="UP001054837"/>
    </source>
</evidence>
<sequence length="104" mass="11906">MLPLRKLHPQETLTETLNVSLADSLLGRRNQGVGRTIDNRTGSFRKMSNPLSLYGPDLRSQLGMQRNRKPEDWRVEESISIHSSIFKAAVKVWGQRDSDNLFQL</sequence>
<reference evidence="1 2" key="1">
    <citation type="submission" date="2021-06" db="EMBL/GenBank/DDBJ databases">
        <title>Caerostris darwini draft genome.</title>
        <authorList>
            <person name="Kono N."/>
            <person name="Arakawa K."/>
        </authorList>
    </citation>
    <scope>NUCLEOTIDE SEQUENCE [LARGE SCALE GENOMIC DNA]</scope>
</reference>
<dbReference type="Proteomes" id="UP001054837">
    <property type="component" value="Unassembled WGS sequence"/>
</dbReference>